<reference evidence="1" key="2">
    <citation type="submission" date="2020-02" db="EMBL/GenBank/DDBJ databases">
        <authorList>
            <person name="Gilchrist C.L.M."/>
            <person name="Chooi Y.-H."/>
        </authorList>
    </citation>
    <scope>NUCLEOTIDE SEQUENCE</scope>
    <source>
        <strain evidence="1">MST-FP2251</strain>
    </source>
</reference>
<gene>
    <name evidence="1" type="ORF">FE257_006008</name>
</gene>
<dbReference type="EMBL" id="VCAU01000027">
    <property type="protein sequence ID" value="KAF9890342.1"/>
    <property type="molecule type" value="Genomic_DNA"/>
</dbReference>
<protein>
    <submittedName>
        <fullName evidence="1">Uncharacterized protein</fullName>
    </submittedName>
</protein>
<reference evidence="1" key="1">
    <citation type="journal article" date="2019" name="Beilstein J. Org. Chem.">
        <title>Nanangenines: drimane sesquiterpenoids as the dominant metabolite cohort of a novel Australian fungus, Aspergillus nanangensis.</title>
        <authorList>
            <person name="Lacey H.J."/>
            <person name="Gilchrist C.L.M."/>
            <person name="Crombie A."/>
            <person name="Kalaitzis J.A."/>
            <person name="Vuong D."/>
            <person name="Rutledge P.J."/>
            <person name="Turner P."/>
            <person name="Pitt J.I."/>
            <person name="Lacey E."/>
            <person name="Chooi Y.H."/>
            <person name="Piggott A.M."/>
        </authorList>
    </citation>
    <scope>NUCLEOTIDE SEQUENCE</scope>
    <source>
        <strain evidence="1">MST-FP2251</strain>
    </source>
</reference>
<keyword evidence="2" id="KW-1185">Reference proteome</keyword>
<proteinExistence type="predicted"/>
<comment type="caution">
    <text evidence="1">The sequence shown here is derived from an EMBL/GenBank/DDBJ whole genome shotgun (WGS) entry which is preliminary data.</text>
</comment>
<dbReference type="Proteomes" id="UP001194746">
    <property type="component" value="Unassembled WGS sequence"/>
</dbReference>
<sequence length="69" mass="7784">MVEELGHDYKHFLKRAKSSSGENDLLMNVAISQIRSLQTYQGPLQSRAIESLPATNDDTMCREFESHAS</sequence>
<name>A0AAD4CRD6_ASPNN</name>
<accession>A0AAD4CRD6</accession>
<dbReference type="AlphaFoldDB" id="A0AAD4CRD6"/>
<organism evidence="1 2">
    <name type="scientific">Aspergillus nanangensis</name>
    <dbReference type="NCBI Taxonomy" id="2582783"/>
    <lineage>
        <taxon>Eukaryota</taxon>
        <taxon>Fungi</taxon>
        <taxon>Dikarya</taxon>
        <taxon>Ascomycota</taxon>
        <taxon>Pezizomycotina</taxon>
        <taxon>Eurotiomycetes</taxon>
        <taxon>Eurotiomycetidae</taxon>
        <taxon>Eurotiales</taxon>
        <taxon>Aspergillaceae</taxon>
        <taxon>Aspergillus</taxon>
        <taxon>Aspergillus subgen. Circumdati</taxon>
    </lineage>
</organism>
<evidence type="ECO:0000313" key="1">
    <source>
        <dbReference type="EMBL" id="KAF9890342.1"/>
    </source>
</evidence>
<evidence type="ECO:0000313" key="2">
    <source>
        <dbReference type="Proteomes" id="UP001194746"/>
    </source>
</evidence>